<keyword evidence="2" id="KW-1185">Reference proteome</keyword>
<proteinExistence type="predicted"/>
<sequence length="51" mass="5568">SHAVYFCFAVCLIAHGIGVGVAVAVAVSSFGSQIMFSWWDLYTMFCWISTS</sequence>
<feature type="non-terminal residue" evidence="1">
    <location>
        <position position="1"/>
    </location>
</feature>
<dbReference type="EMBL" id="LXQA010331017">
    <property type="protein sequence ID" value="MCI44466.1"/>
    <property type="molecule type" value="Genomic_DNA"/>
</dbReference>
<dbReference type="Proteomes" id="UP000265520">
    <property type="component" value="Unassembled WGS sequence"/>
</dbReference>
<evidence type="ECO:0000313" key="2">
    <source>
        <dbReference type="Proteomes" id="UP000265520"/>
    </source>
</evidence>
<protein>
    <submittedName>
        <fullName evidence="1">Uncharacterized protein</fullName>
    </submittedName>
</protein>
<reference evidence="1 2" key="1">
    <citation type="journal article" date="2018" name="Front. Plant Sci.">
        <title>Red Clover (Trifolium pratense) and Zigzag Clover (T. medium) - A Picture of Genomic Similarities and Differences.</title>
        <authorList>
            <person name="Dluhosova J."/>
            <person name="Istvanek J."/>
            <person name="Nedelnik J."/>
            <person name="Repkova J."/>
        </authorList>
    </citation>
    <scope>NUCLEOTIDE SEQUENCE [LARGE SCALE GENOMIC DNA]</scope>
    <source>
        <strain evidence="2">cv. 10/8</strain>
        <tissue evidence="1">Leaf</tissue>
    </source>
</reference>
<comment type="caution">
    <text evidence="1">The sequence shown here is derived from an EMBL/GenBank/DDBJ whole genome shotgun (WGS) entry which is preliminary data.</text>
</comment>
<organism evidence="1 2">
    <name type="scientific">Trifolium medium</name>
    <dbReference type="NCBI Taxonomy" id="97028"/>
    <lineage>
        <taxon>Eukaryota</taxon>
        <taxon>Viridiplantae</taxon>
        <taxon>Streptophyta</taxon>
        <taxon>Embryophyta</taxon>
        <taxon>Tracheophyta</taxon>
        <taxon>Spermatophyta</taxon>
        <taxon>Magnoliopsida</taxon>
        <taxon>eudicotyledons</taxon>
        <taxon>Gunneridae</taxon>
        <taxon>Pentapetalae</taxon>
        <taxon>rosids</taxon>
        <taxon>fabids</taxon>
        <taxon>Fabales</taxon>
        <taxon>Fabaceae</taxon>
        <taxon>Papilionoideae</taxon>
        <taxon>50 kb inversion clade</taxon>
        <taxon>NPAAA clade</taxon>
        <taxon>Hologalegina</taxon>
        <taxon>IRL clade</taxon>
        <taxon>Trifolieae</taxon>
        <taxon>Trifolium</taxon>
    </lineage>
</organism>
<evidence type="ECO:0000313" key="1">
    <source>
        <dbReference type="EMBL" id="MCI44466.1"/>
    </source>
</evidence>
<dbReference type="AlphaFoldDB" id="A0A392S9D7"/>
<name>A0A392S9D7_9FABA</name>
<accession>A0A392S9D7</accession>